<dbReference type="RefSeq" id="WP_184790989.1">
    <property type="nucleotide sequence ID" value="NZ_BONT01000047.1"/>
</dbReference>
<dbReference type="Proteomes" id="UP000548476">
    <property type="component" value="Unassembled WGS sequence"/>
</dbReference>
<dbReference type="SUPFAM" id="SSF53448">
    <property type="entry name" value="Nucleotide-diphospho-sugar transferases"/>
    <property type="match status" value="1"/>
</dbReference>
<evidence type="ECO:0000313" key="1">
    <source>
        <dbReference type="EMBL" id="MBB6038199.1"/>
    </source>
</evidence>
<dbReference type="InterPro" id="IPR002495">
    <property type="entry name" value="Glyco_trans_8"/>
</dbReference>
<dbReference type="GO" id="GO:0016757">
    <property type="term" value="F:glycosyltransferase activity"/>
    <property type="evidence" value="ECO:0007669"/>
    <property type="project" value="InterPro"/>
</dbReference>
<dbReference type="InterPro" id="IPR029044">
    <property type="entry name" value="Nucleotide-diphossugar_trans"/>
</dbReference>
<comment type="caution">
    <text evidence="1">The sequence shown here is derived from an EMBL/GenBank/DDBJ whole genome shotgun (WGS) entry which is preliminary data.</text>
</comment>
<gene>
    <name evidence="1" type="ORF">HNR73_006079</name>
</gene>
<keyword evidence="2" id="KW-1185">Reference proteome</keyword>
<organism evidence="1 2">
    <name type="scientific">Phytomonospora endophytica</name>
    <dbReference type="NCBI Taxonomy" id="714109"/>
    <lineage>
        <taxon>Bacteria</taxon>
        <taxon>Bacillati</taxon>
        <taxon>Actinomycetota</taxon>
        <taxon>Actinomycetes</taxon>
        <taxon>Micromonosporales</taxon>
        <taxon>Micromonosporaceae</taxon>
        <taxon>Phytomonospora</taxon>
    </lineage>
</organism>
<protein>
    <submittedName>
        <fullName evidence="1">Lipopolysaccharide biosynthesis glycosyltransferase</fullName>
    </submittedName>
</protein>
<dbReference type="Gene3D" id="3.90.550.10">
    <property type="entry name" value="Spore Coat Polysaccharide Biosynthesis Protein SpsA, Chain A"/>
    <property type="match status" value="1"/>
</dbReference>
<evidence type="ECO:0000313" key="2">
    <source>
        <dbReference type="Proteomes" id="UP000548476"/>
    </source>
</evidence>
<name>A0A841G0J2_9ACTN</name>
<accession>A0A841G0J2</accession>
<proteinExistence type="predicted"/>
<sequence length="297" mass="32539">MLAFGLCVDRRYFDPGLVTLASIADATPHQARRATAVRVLSSDLSRSEATVMARFARRLGFGSFDLRWARPTRSAVMADTAYISVATYLRFAFTAEFVARPYLIYIDADVLVRGDITSELASLGKSRLGGVVDEFNAAIGSCPALPGLVSDRPELVGRPYLNAGVLWLHASGLGTVQRGVEAALRDGARYILHNDQDALNLWLLESGSGQAMSAQFNRFEIARFLEFGDWTRRVVPRGPSNSDAALIHFVGAHKPWLSSCPATEDVREYRAVRRRALRLAGRDDALVSGATARHEGR</sequence>
<reference evidence="1 2" key="1">
    <citation type="submission" date="2020-08" db="EMBL/GenBank/DDBJ databases">
        <title>Genomic Encyclopedia of Type Strains, Phase IV (KMG-IV): sequencing the most valuable type-strain genomes for metagenomic binning, comparative biology and taxonomic classification.</title>
        <authorList>
            <person name="Goeker M."/>
        </authorList>
    </citation>
    <scope>NUCLEOTIDE SEQUENCE [LARGE SCALE GENOMIC DNA]</scope>
    <source>
        <strain evidence="1 2">YIM 65646</strain>
    </source>
</reference>
<dbReference type="EMBL" id="JACHGT010000015">
    <property type="protein sequence ID" value="MBB6038199.1"/>
    <property type="molecule type" value="Genomic_DNA"/>
</dbReference>
<dbReference type="Pfam" id="PF01501">
    <property type="entry name" value="Glyco_transf_8"/>
    <property type="match status" value="1"/>
</dbReference>
<dbReference type="AlphaFoldDB" id="A0A841G0J2"/>
<keyword evidence="1" id="KW-0808">Transferase</keyword>